<dbReference type="GO" id="GO:0016020">
    <property type="term" value="C:membrane"/>
    <property type="evidence" value="ECO:0007669"/>
    <property type="project" value="UniProtKB-SubCell"/>
</dbReference>
<evidence type="ECO:0000313" key="7">
    <source>
        <dbReference type="EnsemblMetazoa" id="G19952.1:cds"/>
    </source>
</evidence>
<keyword evidence="8" id="KW-1185">Reference proteome</keyword>
<feature type="transmembrane region" description="Helical" evidence="5">
    <location>
        <begin position="280"/>
        <end position="297"/>
    </location>
</feature>
<dbReference type="PANTHER" id="PTHR24064">
    <property type="entry name" value="SOLUTE CARRIER FAMILY 22 MEMBER"/>
    <property type="match status" value="1"/>
</dbReference>
<feature type="transmembrane region" description="Helical" evidence="5">
    <location>
        <begin position="249"/>
        <end position="268"/>
    </location>
</feature>
<dbReference type="AlphaFoldDB" id="A0A8W8JRC2"/>
<dbReference type="EnsemblMetazoa" id="G19952.1">
    <property type="protein sequence ID" value="G19952.1:cds"/>
    <property type="gene ID" value="G19952"/>
</dbReference>
<feature type="transmembrane region" description="Helical" evidence="5">
    <location>
        <begin position="117"/>
        <end position="141"/>
    </location>
</feature>
<dbReference type="Pfam" id="PF00083">
    <property type="entry name" value="Sugar_tr"/>
    <property type="match status" value="1"/>
</dbReference>
<dbReference type="PROSITE" id="PS50850">
    <property type="entry name" value="MFS"/>
    <property type="match status" value="1"/>
</dbReference>
<dbReference type="InterPro" id="IPR005829">
    <property type="entry name" value="Sugar_transporter_CS"/>
</dbReference>
<dbReference type="CDD" id="cd17317">
    <property type="entry name" value="MFS_SLC22"/>
    <property type="match status" value="1"/>
</dbReference>
<organism evidence="7 8">
    <name type="scientific">Magallana gigas</name>
    <name type="common">Pacific oyster</name>
    <name type="synonym">Crassostrea gigas</name>
    <dbReference type="NCBI Taxonomy" id="29159"/>
    <lineage>
        <taxon>Eukaryota</taxon>
        <taxon>Metazoa</taxon>
        <taxon>Spiralia</taxon>
        <taxon>Lophotrochozoa</taxon>
        <taxon>Mollusca</taxon>
        <taxon>Bivalvia</taxon>
        <taxon>Autobranchia</taxon>
        <taxon>Pteriomorphia</taxon>
        <taxon>Ostreida</taxon>
        <taxon>Ostreoidea</taxon>
        <taxon>Ostreidae</taxon>
        <taxon>Magallana</taxon>
    </lineage>
</organism>
<protein>
    <recommendedName>
        <fullName evidence="6">Major facilitator superfamily (MFS) profile domain-containing protein</fullName>
    </recommendedName>
</protein>
<feature type="transmembrane region" description="Helical" evidence="5">
    <location>
        <begin position="526"/>
        <end position="550"/>
    </location>
</feature>
<accession>A0A8W8JRC2</accession>
<feature type="transmembrane region" description="Helical" evidence="5">
    <location>
        <begin position="303"/>
        <end position="319"/>
    </location>
</feature>
<feature type="transmembrane region" description="Helical" evidence="5">
    <location>
        <begin position="359"/>
        <end position="378"/>
    </location>
</feature>
<feature type="domain" description="Major facilitator superfamily (MFS) profile" evidence="6">
    <location>
        <begin position="175"/>
        <end position="593"/>
    </location>
</feature>
<keyword evidence="3 5" id="KW-1133">Transmembrane helix</keyword>
<reference evidence="7" key="1">
    <citation type="submission" date="2022-08" db="UniProtKB">
        <authorList>
            <consortium name="EnsemblMetazoa"/>
        </authorList>
    </citation>
    <scope>IDENTIFICATION</scope>
    <source>
        <strain evidence="7">05x7-T-G4-1.051#20</strain>
    </source>
</reference>
<evidence type="ECO:0000256" key="3">
    <source>
        <dbReference type="ARBA" id="ARBA00022989"/>
    </source>
</evidence>
<keyword evidence="4 5" id="KW-0472">Membrane</keyword>
<evidence type="ECO:0000256" key="4">
    <source>
        <dbReference type="ARBA" id="ARBA00023136"/>
    </source>
</evidence>
<dbReference type="InterPro" id="IPR036259">
    <property type="entry name" value="MFS_trans_sf"/>
</dbReference>
<evidence type="ECO:0000256" key="5">
    <source>
        <dbReference type="SAM" id="Phobius"/>
    </source>
</evidence>
<dbReference type="SUPFAM" id="SSF103473">
    <property type="entry name" value="MFS general substrate transporter"/>
    <property type="match status" value="1"/>
</dbReference>
<sequence>MYVQDGIDIYLWEKPEGRMHINHTIIETVQGKGEQQGLNFRQQEAVDIDRKWFSTETGSDCLRLIFSLKKYFVDTLQCKAKIGFNPSKRENYICKYKMAYDDVFEVIGSFGRYQKKIYVLQTLPIVFTAIQTCLSLFILFAPDHRCSIPDLHNDTFAIQGPAHAHLVNQSVPLDIHIHSSIGEGIRYSRCEMFHHHNNSTPDRSPIHNSSLYSFECRRWVFDKTEFDSTFVTQDNLVCSKKLHRTHATMAYMAGLTVGSLAIGILSDCYGRKRALLTSTVLYIVSNVSLTFVTNFWVFTTLRFFSGISVGGLISTAYVMDLELVGPDMRMLAGMVYMLFWGFGVLLLAGAAYFIRDWRYLNLTLALPTVLFLSYHWLVPESTRWLAVRGRRDEAEKILRHAAKINNRKCPDQILILEDKDTSVGRVSLLALRSSPLLMVRCIVICLNWLVVAMEFSGLSLNVSNLGGDVYLNFFLTSLAEIVGFLLCIPLLNRVGRKPVYVVSLLSGGIALVLTIFPILYGSSDLGWVTVLLSLVGKVGSSAAFATIFLYSAEFFPTVIRNSALGVANFCARTGGMIAPYVVDLPTRQSLRKI</sequence>
<feature type="transmembrane region" description="Helical" evidence="5">
    <location>
        <begin position="499"/>
        <end position="520"/>
    </location>
</feature>
<evidence type="ECO:0000259" key="6">
    <source>
        <dbReference type="PROSITE" id="PS50850"/>
    </source>
</evidence>
<feature type="transmembrane region" description="Helical" evidence="5">
    <location>
        <begin position="331"/>
        <end position="353"/>
    </location>
</feature>
<dbReference type="Proteomes" id="UP000005408">
    <property type="component" value="Unassembled WGS sequence"/>
</dbReference>
<evidence type="ECO:0000256" key="2">
    <source>
        <dbReference type="ARBA" id="ARBA00022692"/>
    </source>
</evidence>
<feature type="transmembrane region" description="Helical" evidence="5">
    <location>
        <begin position="437"/>
        <end position="458"/>
    </location>
</feature>
<dbReference type="InterPro" id="IPR005828">
    <property type="entry name" value="MFS_sugar_transport-like"/>
</dbReference>
<proteinExistence type="predicted"/>
<dbReference type="InterPro" id="IPR020846">
    <property type="entry name" value="MFS_dom"/>
</dbReference>
<feature type="transmembrane region" description="Helical" evidence="5">
    <location>
        <begin position="470"/>
        <end position="492"/>
    </location>
</feature>
<name>A0A8W8JRC2_MAGGI</name>
<dbReference type="GO" id="GO:0022857">
    <property type="term" value="F:transmembrane transporter activity"/>
    <property type="evidence" value="ECO:0007669"/>
    <property type="project" value="InterPro"/>
</dbReference>
<evidence type="ECO:0000313" key="8">
    <source>
        <dbReference type="Proteomes" id="UP000005408"/>
    </source>
</evidence>
<dbReference type="PROSITE" id="PS00216">
    <property type="entry name" value="SUGAR_TRANSPORT_1"/>
    <property type="match status" value="1"/>
</dbReference>
<keyword evidence="2 5" id="KW-0812">Transmembrane</keyword>
<comment type="subcellular location">
    <subcellularLocation>
        <location evidence="1">Membrane</location>
        <topology evidence="1">Multi-pass membrane protein</topology>
    </subcellularLocation>
</comment>
<dbReference type="Gene3D" id="1.20.1250.20">
    <property type="entry name" value="MFS general substrate transporter like domains"/>
    <property type="match status" value="1"/>
</dbReference>
<evidence type="ECO:0000256" key="1">
    <source>
        <dbReference type="ARBA" id="ARBA00004141"/>
    </source>
</evidence>